<keyword evidence="3 6" id="KW-0812">Transmembrane</keyword>
<keyword evidence="4 6" id="KW-1133">Transmembrane helix</keyword>
<gene>
    <name evidence="8" type="ORF">FHS81_001636</name>
</gene>
<evidence type="ECO:0000256" key="1">
    <source>
        <dbReference type="ARBA" id="ARBA00004141"/>
    </source>
</evidence>
<dbReference type="Proteomes" id="UP000537592">
    <property type="component" value="Unassembled WGS sequence"/>
</dbReference>
<keyword evidence="9" id="KW-1185">Reference proteome</keyword>
<reference evidence="8 9" key="1">
    <citation type="submission" date="2020-08" db="EMBL/GenBank/DDBJ databases">
        <title>Genomic Encyclopedia of Type Strains, Phase IV (KMG-IV): sequencing the most valuable type-strain genomes for metagenomic binning, comparative biology and taxonomic classification.</title>
        <authorList>
            <person name="Goeker M."/>
        </authorList>
    </citation>
    <scope>NUCLEOTIDE SEQUENCE [LARGE SCALE GENOMIC DNA]</scope>
    <source>
        <strain evidence="8 9">DSM 28760</strain>
    </source>
</reference>
<feature type="transmembrane region" description="Helical" evidence="6">
    <location>
        <begin position="70"/>
        <end position="89"/>
    </location>
</feature>
<dbReference type="PANTHER" id="PTHR32322:SF2">
    <property type="entry name" value="EAMA DOMAIN-CONTAINING PROTEIN"/>
    <property type="match status" value="1"/>
</dbReference>
<feature type="domain" description="EamA" evidence="7">
    <location>
        <begin position="160"/>
        <end position="294"/>
    </location>
</feature>
<name>A0A7W6EGL2_9HYPH</name>
<dbReference type="PANTHER" id="PTHR32322">
    <property type="entry name" value="INNER MEMBRANE TRANSPORTER"/>
    <property type="match status" value="1"/>
</dbReference>
<evidence type="ECO:0000256" key="3">
    <source>
        <dbReference type="ARBA" id="ARBA00022692"/>
    </source>
</evidence>
<dbReference type="AlphaFoldDB" id="A0A7W6EGL2"/>
<organism evidence="8 9">
    <name type="scientific">Pseudochelatococcus contaminans</name>
    <dbReference type="NCBI Taxonomy" id="1538103"/>
    <lineage>
        <taxon>Bacteria</taxon>
        <taxon>Pseudomonadati</taxon>
        <taxon>Pseudomonadota</taxon>
        <taxon>Alphaproteobacteria</taxon>
        <taxon>Hyphomicrobiales</taxon>
        <taxon>Chelatococcaceae</taxon>
        <taxon>Pseudochelatococcus</taxon>
    </lineage>
</organism>
<feature type="transmembrane region" description="Helical" evidence="6">
    <location>
        <begin position="191"/>
        <end position="213"/>
    </location>
</feature>
<evidence type="ECO:0000313" key="9">
    <source>
        <dbReference type="Proteomes" id="UP000537592"/>
    </source>
</evidence>
<feature type="transmembrane region" description="Helical" evidence="6">
    <location>
        <begin position="277"/>
        <end position="298"/>
    </location>
</feature>
<feature type="transmembrane region" description="Helical" evidence="6">
    <location>
        <begin position="7"/>
        <end position="29"/>
    </location>
</feature>
<feature type="transmembrane region" description="Helical" evidence="6">
    <location>
        <begin position="35"/>
        <end position="58"/>
    </location>
</feature>
<keyword evidence="5 6" id="KW-0472">Membrane</keyword>
<dbReference type="RefSeq" id="WP_210281592.1">
    <property type="nucleotide sequence ID" value="NZ_JACICC010000003.1"/>
</dbReference>
<evidence type="ECO:0000256" key="4">
    <source>
        <dbReference type="ARBA" id="ARBA00022989"/>
    </source>
</evidence>
<feature type="transmembrane region" description="Helical" evidence="6">
    <location>
        <begin position="159"/>
        <end position="179"/>
    </location>
</feature>
<dbReference type="EMBL" id="JACICC010000003">
    <property type="protein sequence ID" value="MBB3809554.1"/>
    <property type="molecule type" value="Genomic_DNA"/>
</dbReference>
<feature type="domain" description="EamA" evidence="7">
    <location>
        <begin position="7"/>
        <end position="139"/>
    </location>
</feature>
<proteinExistence type="inferred from homology"/>
<dbReference type="SUPFAM" id="SSF103481">
    <property type="entry name" value="Multidrug resistance efflux transporter EmrE"/>
    <property type="match status" value="2"/>
</dbReference>
<dbReference type="GO" id="GO:0016020">
    <property type="term" value="C:membrane"/>
    <property type="evidence" value="ECO:0007669"/>
    <property type="project" value="UniProtKB-SubCell"/>
</dbReference>
<dbReference type="Pfam" id="PF00892">
    <property type="entry name" value="EamA"/>
    <property type="match status" value="2"/>
</dbReference>
<feature type="transmembrane region" description="Helical" evidence="6">
    <location>
        <begin position="95"/>
        <end position="116"/>
    </location>
</feature>
<evidence type="ECO:0000256" key="5">
    <source>
        <dbReference type="ARBA" id="ARBA00023136"/>
    </source>
</evidence>
<evidence type="ECO:0000256" key="2">
    <source>
        <dbReference type="ARBA" id="ARBA00007362"/>
    </source>
</evidence>
<feature type="transmembrane region" description="Helical" evidence="6">
    <location>
        <begin position="252"/>
        <end position="271"/>
    </location>
</feature>
<dbReference type="InterPro" id="IPR000620">
    <property type="entry name" value="EamA_dom"/>
</dbReference>
<sequence>MQRSSQIGGICVLIASVLWGTTGTTATFATGVSPLGIGAVTMGLGGIILCLTALGPMLKHGHIIAKRWRLLALGAVAVAIYPLTFYSSMHYAGVAIGSVVSLGSAPLAASLIEWLFDGQRLTLRWLLGVIVGLAGATLLCLGEASTAAATSGTESADTFYGIILGVGAGLSYAYYSWIARRLMLSGLPSRATMGAMFGSGGVLLLPVLLLTGAPLMASWSNVAVGLYMVLVPMVIAYLLFGYGLASISATMATTLTLLEPVVAAILAVLIVGERLPAQGWTGIGLIVGSLLILTVPAFRFRNAKNAARVSDNHPSSVTQPSSGS</sequence>
<dbReference type="InterPro" id="IPR050638">
    <property type="entry name" value="AA-Vitamin_Transporters"/>
</dbReference>
<evidence type="ECO:0000256" key="6">
    <source>
        <dbReference type="SAM" id="Phobius"/>
    </source>
</evidence>
<feature type="transmembrane region" description="Helical" evidence="6">
    <location>
        <begin position="123"/>
        <end position="147"/>
    </location>
</feature>
<comment type="similarity">
    <text evidence="2">Belongs to the EamA transporter family.</text>
</comment>
<comment type="caution">
    <text evidence="8">The sequence shown here is derived from an EMBL/GenBank/DDBJ whole genome shotgun (WGS) entry which is preliminary data.</text>
</comment>
<protein>
    <submittedName>
        <fullName evidence="8">DME family drug/metabolite transporter</fullName>
    </submittedName>
</protein>
<evidence type="ECO:0000313" key="8">
    <source>
        <dbReference type="EMBL" id="MBB3809554.1"/>
    </source>
</evidence>
<dbReference type="InterPro" id="IPR037185">
    <property type="entry name" value="EmrE-like"/>
</dbReference>
<comment type="subcellular location">
    <subcellularLocation>
        <location evidence="1">Membrane</location>
        <topology evidence="1">Multi-pass membrane protein</topology>
    </subcellularLocation>
</comment>
<feature type="transmembrane region" description="Helical" evidence="6">
    <location>
        <begin position="219"/>
        <end position="240"/>
    </location>
</feature>
<evidence type="ECO:0000259" key="7">
    <source>
        <dbReference type="Pfam" id="PF00892"/>
    </source>
</evidence>
<accession>A0A7W6EGL2</accession>